<dbReference type="PANTHER" id="PTHR42756:SF1">
    <property type="entry name" value="TRANSCRIPTIONAL REPRESSOR OF EMRAB OPERON"/>
    <property type="match status" value="1"/>
</dbReference>
<keyword evidence="6" id="KW-1185">Reference proteome</keyword>
<keyword evidence="2" id="KW-0238">DNA-binding</keyword>
<proteinExistence type="predicted"/>
<evidence type="ECO:0000256" key="2">
    <source>
        <dbReference type="ARBA" id="ARBA00023125"/>
    </source>
</evidence>
<dbReference type="PROSITE" id="PS50995">
    <property type="entry name" value="HTH_MARR_2"/>
    <property type="match status" value="1"/>
</dbReference>
<evidence type="ECO:0000313" key="6">
    <source>
        <dbReference type="Proteomes" id="UP000593910"/>
    </source>
</evidence>
<dbReference type="EMBL" id="CP041165">
    <property type="protein sequence ID" value="QOP41130.1"/>
    <property type="molecule type" value="Genomic_DNA"/>
</dbReference>
<dbReference type="Pfam" id="PF01047">
    <property type="entry name" value="MarR"/>
    <property type="match status" value="1"/>
</dbReference>
<dbReference type="PANTHER" id="PTHR42756">
    <property type="entry name" value="TRANSCRIPTIONAL REGULATOR, MARR"/>
    <property type="match status" value="1"/>
</dbReference>
<gene>
    <name evidence="5" type="ORF">FJR03_04985</name>
</gene>
<dbReference type="InterPro" id="IPR023187">
    <property type="entry name" value="Tscrpt_reg_MarR-type_CS"/>
</dbReference>
<keyword evidence="3" id="KW-0804">Transcription</keyword>
<dbReference type="PROSITE" id="PS01117">
    <property type="entry name" value="HTH_MARR_1"/>
    <property type="match status" value="1"/>
</dbReference>
<dbReference type="SUPFAM" id="SSF46785">
    <property type="entry name" value="Winged helix' DNA-binding domain"/>
    <property type="match status" value="1"/>
</dbReference>
<dbReference type="GO" id="GO:0003677">
    <property type="term" value="F:DNA binding"/>
    <property type="evidence" value="ECO:0007669"/>
    <property type="project" value="UniProtKB-KW"/>
</dbReference>
<evidence type="ECO:0000256" key="3">
    <source>
        <dbReference type="ARBA" id="ARBA00023163"/>
    </source>
</evidence>
<reference evidence="5 6" key="1">
    <citation type="submission" date="2019-06" db="EMBL/GenBank/DDBJ databases">
        <title>Sulfurimonas gotlandica sp. nov., a chemoautotrophic and psychrotolerant epsilonproteobacterium isolated from a pelagic redoxcline, and an emended description of the genus Sulfurimonas.</title>
        <authorList>
            <person name="Wang S."/>
            <person name="Jiang L."/>
            <person name="Shao Z."/>
        </authorList>
    </citation>
    <scope>NUCLEOTIDE SEQUENCE [LARGE SCALE GENOMIC DNA]</scope>
    <source>
        <strain evidence="5 6">B2</strain>
    </source>
</reference>
<dbReference type="GO" id="GO:0003700">
    <property type="term" value="F:DNA-binding transcription factor activity"/>
    <property type="evidence" value="ECO:0007669"/>
    <property type="project" value="InterPro"/>
</dbReference>
<evidence type="ECO:0000256" key="1">
    <source>
        <dbReference type="ARBA" id="ARBA00023015"/>
    </source>
</evidence>
<evidence type="ECO:0000259" key="4">
    <source>
        <dbReference type="PROSITE" id="PS50995"/>
    </source>
</evidence>
<dbReference type="InterPro" id="IPR000835">
    <property type="entry name" value="HTH_MarR-typ"/>
</dbReference>
<sequence length="152" mass="17243">MSYSLETSIGYQTNLVATILKTSFTKLIQPRFGIAAEQFATLKIINEEQEISQTKIAELLGKDKTTVGRSIESLIKKGLLKREECYIDKRANRVSLTPEAKEILAGANKIAFQYNEGLKQKITEKELEVYFKVLNTILQESKNIELEIERGN</sequence>
<keyword evidence="1" id="KW-0805">Transcription regulation</keyword>
<evidence type="ECO:0000313" key="5">
    <source>
        <dbReference type="EMBL" id="QOP41130.1"/>
    </source>
</evidence>
<name>A0A7M1AUN6_9BACT</name>
<dbReference type="Proteomes" id="UP000593910">
    <property type="component" value="Chromosome"/>
</dbReference>
<feature type="domain" description="HTH marR-type" evidence="4">
    <location>
        <begin position="1"/>
        <end position="139"/>
    </location>
</feature>
<dbReference type="RefSeq" id="WP_193114548.1">
    <property type="nucleotide sequence ID" value="NZ_CP041165.1"/>
</dbReference>
<dbReference type="KEGG" id="smax:FJR03_04985"/>
<protein>
    <submittedName>
        <fullName evidence="5">MarR family transcriptional regulator</fullName>
    </submittedName>
</protein>
<accession>A0A7M1AUN6</accession>
<dbReference type="AlphaFoldDB" id="A0A7M1AUN6"/>
<dbReference type="PRINTS" id="PR00598">
    <property type="entry name" value="HTHMARR"/>
</dbReference>
<dbReference type="Gene3D" id="1.10.10.10">
    <property type="entry name" value="Winged helix-like DNA-binding domain superfamily/Winged helix DNA-binding domain"/>
    <property type="match status" value="1"/>
</dbReference>
<dbReference type="InterPro" id="IPR036390">
    <property type="entry name" value="WH_DNA-bd_sf"/>
</dbReference>
<dbReference type="InterPro" id="IPR036388">
    <property type="entry name" value="WH-like_DNA-bd_sf"/>
</dbReference>
<dbReference type="SMART" id="SM00347">
    <property type="entry name" value="HTH_MARR"/>
    <property type="match status" value="1"/>
</dbReference>
<organism evidence="5 6">
    <name type="scientific">Sulfurimonas marina</name>
    <dbReference type="NCBI Taxonomy" id="2590551"/>
    <lineage>
        <taxon>Bacteria</taxon>
        <taxon>Pseudomonadati</taxon>
        <taxon>Campylobacterota</taxon>
        <taxon>Epsilonproteobacteria</taxon>
        <taxon>Campylobacterales</taxon>
        <taxon>Sulfurimonadaceae</taxon>
        <taxon>Sulfurimonas</taxon>
    </lineage>
</organism>